<reference evidence="3 4" key="1">
    <citation type="submission" date="2019-10" db="EMBL/GenBank/DDBJ databases">
        <title>Alkaliphilus serpentinus sp. nov. and Alkaliphilus pronyensis sp. nov., two novel anaerobic alkaliphilic species isolated from the serpentinized-hosted hydrothermal field of the Prony Bay (New Caledonia).</title>
        <authorList>
            <person name="Postec A."/>
        </authorList>
    </citation>
    <scope>NUCLEOTIDE SEQUENCE [LARGE SCALE GENOMIC DNA]</scope>
    <source>
        <strain evidence="3 4">LacV</strain>
    </source>
</reference>
<organism evidence="3 4">
    <name type="scientific">Alkaliphilus pronyensis</name>
    <dbReference type="NCBI Taxonomy" id="1482732"/>
    <lineage>
        <taxon>Bacteria</taxon>
        <taxon>Bacillati</taxon>
        <taxon>Bacillota</taxon>
        <taxon>Clostridia</taxon>
        <taxon>Peptostreptococcales</taxon>
        <taxon>Natronincolaceae</taxon>
        <taxon>Alkaliphilus</taxon>
    </lineage>
</organism>
<dbReference type="EMBL" id="WBZC01000004">
    <property type="protein sequence ID" value="KAB3538632.1"/>
    <property type="molecule type" value="Genomic_DNA"/>
</dbReference>
<evidence type="ECO:0000256" key="2">
    <source>
        <dbReference type="HAMAP-Rule" id="MF_00489"/>
    </source>
</evidence>
<sequence>MSLKKGKNMKVIVDADACPVKRIIKSICNKYKVDLIFIHSISHISEADCDVKRIIVDRVAQAADMAIVNSANKGDIIVTSDTGLAALVLGKGCYAINPWGQIYTNTNIDIILENRHYKQKILASGGRIKGPPKRKSSDDVSFKDSFENLIRKFNQIDG</sequence>
<dbReference type="NCBIfam" id="NF001095">
    <property type="entry name" value="PRK00124.1"/>
    <property type="match status" value="1"/>
</dbReference>
<comment type="caution">
    <text evidence="3">The sequence shown here is derived from an EMBL/GenBank/DDBJ whole genome shotgun (WGS) entry which is preliminary data.</text>
</comment>
<keyword evidence="4" id="KW-1185">Reference proteome</keyword>
<evidence type="ECO:0000313" key="4">
    <source>
        <dbReference type="Proteomes" id="UP000432715"/>
    </source>
</evidence>
<proteinExistence type="inferred from homology"/>
<evidence type="ECO:0000256" key="1">
    <source>
        <dbReference type="ARBA" id="ARBA00008522"/>
    </source>
</evidence>
<dbReference type="InterPro" id="IPR003791">
    <property type="entry name" value="UPF0178"/>
</dbReference>
<dbReference type="Pfam" id="PF02639">
    <property type="entry name" value="DUF188"/>
    <property type="match status" value="1"/>
</dbReference>
<dbReference type="PANTHER" id="PTHR35146">
    <property type="entry name" value="UPF0178 PROTEIN YAII"/>
    <property type="match status" value="1"/>
</dbReference>
<dbReference type="PANTHER" id="PTHR35146:SF1">
    <property type="entry name" value="UPF0178 PROTEIN YAII"/>
    <property type="match status" value="1"/>
</dbReference>
<protein>
    <recommendedName>
        <fullName evidence="2">UPF0178 protein F8154_01710</fullName>
    </recommendedName>
</protein>
<gene>
    <name evidence="3" type="ORF">F8154_01710</name>
</gene>
<name>A0A6I0FEA9_9FIRM</name>
<dbReference type="Proteomes" id="UP000432715">
    <property type="component" value="Unassembled WGS sequence"/>
</dbReference>
<accession>A0A6I0FEA9</accession>
<dbReference type="AlphaFoldDB" id="A0A6I0FEA9"/>
<dbReference type="HAMAP" id="MF_00489">
    <property type="entry name" value="UPF0178"/>
    <property type="match status" value="1"/>
</dbReference>
<dbReference type="RefSeq" id="WP_151859860.1">
    <property type="nucleotide sequence ID" value="NZ_WBZC01000004.1"/>
</dbReference>
<comment type="similarity">
    <text evidence="1 2">Belongs to the UPF0178 family.</text>
</comment>
<evidence type="ECO:0000313" key="3">
    <source>
        <dbReference type="EMBL" id="KAB3538632.1"/>
    </source>
</evidence>
<dbReference type="OrthoDB" id="9798918at2"/>